<dbReference type="OrthoDB" id="547680at2"/>
<gene>
    <name evidence="1" type="ORF">C2869_06720</name>
</gene>
<proteinExistence type="predicted"/>
<organism evidence="1 2">
    <name type="scientific">Saccharobesus litoralis</name>
    <dbReference type="NCBI Taxonomy" id="2172099"/>
    <lineage>
        <taxon>Bacteria</taxon>
        <taxon>Pseudomonadati</taxon>
        <taxon>Pseudomonadota</taxon>
        <taxon>Gammaproteobacteria</taxon>
        <taxon>Alteromonadales</taxon>
        <taxon>Alteromonadaceae</taxon>
        <taxon>Saccharobesus</taxon>
    </lineage>
</organism>
<dbReference type="RefSeq" id="WP_108602221.1">
    <property type="nucleotide sequence ID" value="NZ_CP026604.1"/>
</dbReference>
<evidence type="ECO:0000313" key="2">
    <source>
        <dbReference type="Proteomes" id="UP000244441"/>
    </source>
</evidence>
<sequence length="251" mass="29263">MQSAIASTYADANDYEIKFLTIASDEQTRRLMLSNQFNDITDLTYAVTRPHWEAQLLTVRVPLLKGLMGYRVFFIHKDTQDYFTKIDNLKRLKLIRLGSGRGWSFSNLYQQQHFKVVLGEDTSALIKMLNKGRLDYFPRGIVEVKEELARFKPHYANLTIEESLVTYTPMPVYFFINPNNPELAKRLRRGLQNIIDNGEYEQKFAQYFAKSIKQLNVKQRRLLTIPNTTLTTESRQNLASFWATQPVTTSF</sequence>
<dbReference type="EMBL" id="CP026604">
    <property type="protein sequence ID" value="AWB66149.1"/>
    <property type="molecule type" value="Genomic_DNA"/>
</dbReference>
<dbReference type="AlphaFoldDB" id="A0A2S0VPM4"/>
<reference evidence="1 2" key="1">
    <citation type="submission" date="2018-01" db="EMBL/GenBank/DDBJ databases">
        <title>Genome sequence of a Cantenovulum-like bacteria.</title>
        <authorList>
            <person name="Tan W.R."/>
            <person name="Lau N.-S."/>
            <person name="Go F."/>
            <person name="Amirul A.-A.A."/>
        </authorList>
    </citation>
    <scope>NUCLEOTIDE SEQUENCE [LARGE SCALE GENOMIC DNA]</scope>
    <source>
        <strain evidence="1 2">CCB-QB4</strain>
    </source>
</reference>
<keyword evidence="2" id="KW-1185">Reference proteome</keyword>
<evidence type="ECO:0000313" key="1">
    <source>
        <dbReference type="EMBL" id="AWB66149.1"/>
    </source>
</evidence>
<dbReference type="Gene3D" id="3.40.190.10">
    <property type="entry name" value="Periplasmic binding protein-like II"/>
    <property type="match status" value="2"/>
</dbReference>
<dbReference type="Proteomes" id="UP000244441">
    <property type="component" value="Chromosome"/>
</dbReference>
<accession>A0A2S0VPM4</accession>
<name>A0A2S0VPM4_9ALTE</name>
<protein>
    <submittedName>
        <fullName evidence="1">Uncharacterized protein</fullName>
    </submittedName>
</protein>
<dbReference type="SUPFAM" id="SSF53850">
    <property type="entry name" value="Periplasmic binding protein-like II"/>
    <property type="match status" value="1"/>
</dbReference>
<dbReference type="KEGG" id="cate:C2869_06720"/>